<dbReference type="AlphaFoldDB" id="A0A668ASJ1"/>
<evidence type="ECO:0000259" key="5">
    <source>
        <dbReference type="SMART" id="SM00409"/>
    </source>
</evidence>
<dbReference type="InterPro" id="IPR050671">
    <property type="entry name" value="CD300_family_receptors"/>
</dbReference>
<dbReference type="SMART" id="SM00409">
    <property type="entry name" value="IG"/>
    <property type="match status" value="1"/>
</dbReference>
<feature type="domain" description="Immunoglobulin" evidence="5">
    <location>
        <begin position="130"/>
        <end position="234"/>
    </location>
</feature>
<keyword evidence="3 4" id="KW-0472">Membrane</keyword>
<sequence length="382" mass="43048">MILFCTVISNFVYFLAFFMIGCVRSLYVTGYKGRTVIIDCMYNQKEKDHHKYFCKRGVTRLSCDKIIVANISNMWIHKERFSLYDSPENNQLTVIIRDLSDNDQTDYWCAQTFTSMLKLCFMTADCCRTSESKAAYLGGSVTIDCKYPESEESNIRYFCKEDGNLYCKNVIMARAEHNNTRIDRFILSNSRMNGVYRVTISALTEEDAGKYWCAMKRTEPASIAKLTEVHLSVVIPVHMQARLVKLHSTDSPFSILVKVSSFVAGTSVYTAVSVSLAVLLIVLTLLIIYKYKMHKKQDNSCLSLAVHSLYATVSMPTQALDFPHYASVIFQKRPGADSEATVSFSTGSCSTPATDKPDLSTCLLPSLDRLSLPIHYNVVNAC</sequence>
<dbReference type="InterPro" id="IPR036179">
    <property type="entry name" value="Ig-like_dom_sf"/>
</dbReference>
<proteinExistence type="predicted"/>
<reference evidence="6" key="3">
    <citation type="submission" date="2025-09" db="UniProtKB">
        <authorList>
            <consortium name="Ensembl"/>
        </authorList>
    </citation>
    <scope>IDENTIFICATION</scope>
</reference>
<reference evidence="6" key="1">
    <citation type="submission" date="2019-06" db="EMBL/GenBank/DDBJ databases">
        <authorList>
            <consortium name="Wellcome Sanger Institute Data Sharing"/>
        </authorList>
    </citation>
    <scope>NUCLEOTIDE SEQUENCE [LARGE SCALE GENOMIC DNA]</scope>
</reference>
<dbReference type="PANTHER" id="PTHR11860">
    <property type="entry name" value="POLYMERIC-IMMUNOGLOBULIN RECEPTOR"/>
    <property type="match status" value="1"/>
</dbReference>
<feature type="transmembrane region" description="Helical" evidence="4">
    <location>
        <begin position="7"/>
        <end position="27"/>
    </location>
</feature>
<evidence type="ECO:0000256" key="4">
    <source>
        <dbReference type="SAM" id="Phobius"/>
    </source>
</evidence>
<keyword evidence="4" id="KW-1133">Transmembrane helix</keyword>
<reference evidence="6" key="2">
    <citation type="submission" date="2025-08" db="UniProtKB">
        <authorList>
            <consortium name="Ensembl"/>
        </authorList>
    </citation>
    <scope>IDENTIFICATION</scope>
</reference>
<dbReference type="PANTHER" id="PTHR11860:SF87">
    <property type="entry name" value="CMRF35-LIKE MOLECULE 8"/>
    <property type="match status" value="1"/>
</dbReference>
<evidence type="ECO:0000256" key="2">
    <source>
        <dbReference type="ARBA" id="ARBA00022692"/>
    </source>
</evidence>
<evidence type="ECO:0000313" key="7">
    <source>
        <dbReference type="Proteomes" id="UP000472263"/>
    </source>
</evidence>
<keyword evidence="2 4" id="KW-0812">Transmembrane</keyword>
<dbReference type="InParanoid" id="A0A668ASJ1"/>
<comment type="subcellular location">
    <subcellularLocation>
        <location evidence="1">Membrane</location>
    </subcellularLocation>
</comment>
<dbReference type="Ensembl" id="ENSMMDT00005049391.1">
    <property type="protein sequence ID" value="ENSMMDP00005048441.1"/>
    <property type="gene ID" value="ENSMMDG00005022025.1"/>
</dbReference>
<dbReference type="GO" id="GO:0005886">
    <property type="term" value="C:plasma membrane"/>
    <property type="evidence" value="ECO:0007669"/>
    <property type="project" value="TreeGrafter"/>
</dbReference>
<accession>A0A668ASJ1</accession>
<dbReference type="CDD" id="cd05716">
    <property type="entry name" value="IgV_pIgR_like"/>
    <property type="match status" value="1"/>
</dbReference>
<keyword evidence="7" id="KW-1185">Reference proteome</keyword>
<evidence type="ECO:0000256" key="3">
    <source>
        <dbReference type="ARBA" id="ARBA00023136"/>
    </source>
</evidence>
<dbReference type="InterPro" id="IPR013783">
    <property type="entry name" value="Ig-like_fold"/>
</dbReference>
<dbReference type="SUPFAM" id="SSF48726">
    <property type="entry name" value="Immunoglobulin"/>
    <property type="match status" value="2"/>
</dbReference>
<protein>
    <recommendedName>
        <fullName evidence="5">Immunoglobulin domain-containing protein</fullName>
    </recommendedName>
</protein>
<dbReference type="Proteomes" id="UP000472263">
    <property type="component" value="Chromosome 1"/>
</dbReference>
<evidence type="ECO:0000256" key="1">
    <source>
        <dbReference type="ARBA" id="ARBA00004370"/>
    </source>
</evidence>
<dbReference type="Gene3D" id="2.60.40.10">
    <property type="entry name" value="Immunoglobulins"/>
    <property type="match status" value="2"/>
</dbReference>
<dbReference type="Pfam" id="PF07686">
    <property type="entry name" value="V-set"/>
    <property type="match status" value="2"/>
</dbReference>
<feature type="transmembrane region" description="Helical" evidence="4">
    <location>
        <begin position="268"/>
        <end position="289"/>
    </location>
</feature>
<dbReference type="GO" id="GO:0004888">
    <property type="term" value="F:transmembrane signaling receptor activity"/>
    <property type="evidence" value="ECO:0007669"/>
    <property type="project" value="TreeGrafter"/>
</dbReference>
<dbReference type="InterPro" id="IPR013106">
    <property type="entry name" value="Ig_V-set"/>
</dbReference>
<dbReference type="GeneTree" id="ENSGT00950000182977"/>
<evidence type="ECO:0000313" key="6">
    <source>
        <dbReference type="Ensembl" id="ENSMMDP00005048441.1"/>
    </source>
</evidence>
<organism evidence="6 7">
    <name type="scientific">Myripristis murdjan</name>
    <name type="common">pinecone soldierfish</name>
    <dbReference type="NCBI Taxonomy" id="586833"/>
    <lineage>
        <taxon>Eukaryota</taxon>
        <taxon>Metazoa</taxon>
        <taxon>Chordata</taxon>
        <taxon>Craniata</taxon>
        <taxon>Vertebrata</taxon>
        <taxon>Euteleostomi</taxon>
        <taxon>Actinopterygii</taxon>
        <taxon>Neopterygii</taxon>
        <taxon>Teleostei</taxon>
        <taxon>Neoteleostei</taxon>
        <taxon>Acanthomorphata</taxon>
        <taxon>Holocentriformes</taxon>
        <taxon>Holocentridae</taxon>
        <taxon>Myripristis</taxon>
    </lineage>
</organism>
<name>A0A668ASJ1_9TELE</name>
<dbReference type="InterPro" id="IPR003599">
    <property type="entry name" value="Ig_sub"/>
</dbReference>